<feature type="transmembrane region" description="Helical" evidence="3">
    <location>
        <begin position="99"/>
        <end position="117"/>
    </location>
</feature>
<dbReference type="FunFam" id="3.40.50.1700:FF:000002">
    <property type="entry name" value="Glycosyl hydrolase family protein"/>
    <property type="match status" value="1"/>
</dbReference>
<dbReference type="PANTHER" id="PTHR30620:SF83">
    <property type="entry name" value="GLYCOSYL HYDROLASE FAMILY 3 N TERMINAL DOMAIN CONTAINING PROTEIN, EXPRESSED"/>
    <property type="match status" value="1"/>
</dbReference>
<reference evidence="7" key="2">
    <citation type="submission" date="2018-05" db="EMBL/GenBank/DDBJ databases">
        <title>OgluRS3 (Oryza glumaepatula Reference Sequence Version 3).</title>
        <authorList>
            <person name="Zhang J."/>
            <person name="Kudrna D."/>
            <person name="Lee S."/>
            <person name="Talag J."/>
            <person name="Welchert J."/>
            <person name="Wing R.A."/>
        </authorList>
    </citation>
    <scope>NUCLEOTIDE SEQUENCE [LARGE SCALE GENOMIC DNA]</scope>
</reference>
<dbReference type="PANTHER" id="PTHR30620">
    <property type="entry name" value="PERIPLASMIC BETA-GLUCOSIDASE-RELATED"/>
    <property type="match status" value="1"/>
</dbReference>
<keyword evidence="4" id="KW-0732">Signal</keyword>
<evidence type="ECO:0000313" key="7">
    <source>
        <dbReference type="EnsemblPlants" id="OGLUM03G33940.1"/>
    </source>
</evidence>
<evidence type="ECO:0000256" key="3">
    <source>
        <dbReference type="SAM" id="Phobius"/>
    </source>
</evidence>
<dbReference type="Gene3D" id="3.40.50.1700">
    <property type="entry name" value="Glycoside hydrolase family 3 C-terminal domain"/>
    <property type="match status" value="1"/>
</dbReference>
<keyword evidence="1" id="KW-0378">Hydrolase</keyword>
<dbReference type="Gene3D" id="3.20.20.300">
    <property type="entry name" value="Glycoside hydrolase, family 3, N-terminal domain"/>
    <property type="match status" value="1"/>
</dbReference>
<reference evidence="7" key="1">
    <citation type="submission" date="2015-04" db="UniProtKB">
        <authorList>
            <consortium name="EnsemblPlants"/>
        </authorList>
    </citation>
    <scope>IDENTIFICATION</scope>
</reference>
<sequence length="763" mass="83719">MEIKKLQQRLFLLFLSLSVSCRCFRRGGSQQFRRTVERRKKMIFFGGRIGRIVAAFMRPCLSIALAAPTTPGSLSHFLALLYKEAIAGRRSTREQEARLFFFFSIFSPTIATFFLPATRLSAVQIRNCKRITLLLLLVRRRLLPLLRRQRMAVLAAPVVAAVLLLTWAAYGEAQYVLYKDATKPVEARVTDLLARMTLAEKIGQMTQIERQVASPQVLKDYFIGSLLSGGGSVPRKQATAAEWVSMVSDFQKGSLSTRLGIPMIYGIDAVHGHNNVYGATIFPHNRIGAATALEVRATGIQYAFAPCIAVCRDPRWGRCYESYSEDHRIVQAMTELIPGLQGDVPANFTSGMPYVAGKNNVAACAKHFVGDGGTQNGVNEDNTIIDRRGLMTIHMPAYLNALQKGVSTVMISYSSWNGIKMHANHDLVTRYLKDRLNFKGFTISDWEGIDRITTPAGSNYSYSVQAGVLAGIDMIMVPNNYQSFISILTSHVNNGIIPMSRIDDAVTRILRVKFTMGLFENPMPDSSMADQLGKKEHRDLAREAVRKSLVLLKNGKTSDKPMLPLSKKAPKILVAGSHADNLGYQCGGWTIEWQGDTGRITVGMTILDAVKAAVDPSTTVVFAENPDADFVKNGGFSYAIVVVGEHPYTETKGDSLNLTIPDPGPSTVATVCGAAQCATVLISGRPVVVQPFLGAMDALVAAWLPGTEGQGVTDVLFGDYGFTGKLPRTWFKSVDQLPMNYGDAHYDPLFPLGFGLTTQPRTY</sequence>
<proteinExistence type="predicted"/>
<feature type="transmembrane region" description="Helical" evidence="3">
    <location>
        <begin position="151"/>
        <end position="170"/>
    </location>
</feature>
<evidence type="ECO:0008006" key="9">
    <source>
        <dbReference type="Google" id="ProtNLM"/>
    </source>
</evidence>
<dbReference type="GO" id="GO:0008422">
    <property type="term" value="F:beta-glucosidase activity"/>
    <property type="evidence" value="ECO:0007669"/>
    <property type="project" value="TreeGrafter"/>
</dbReference>
<keyword evidence="3" id="KW-0472">Membrane</keyword>
<feature type="transmembrane region" description="Helical" evidence="3">
    <location>
        <begin position="49"/>
        <end position="67"/>
    </location>
</feature>
<dbReference type="InterPro" id="IPR002772">
    <property type="entry name" value="Glyco_hydro_3_C"/>
</dbReference>
<keyword evidence="3" id="KW-0812">Transmembrane</keyword>
<dbReference type="GO" id="GO:0009251">
    <property type="term" value="P:glucan catabolic process"/>
    <property type="evidence" value="ECO:0007669"/>
    <property type="project" value="TreeGrafter"/>
</dbReference>
<dbReference type="eggNOG" id="ENOG502QQ55">
    <property type="taxonomic scope" value="Eukaryota"/>
</dbReference>
<dbReference type="EnsemblPlants" id="OGLUM03G33940.1">
    <property type="protein sequence ID" value="OGLUM03G33940.1"/>
    <property type="gene ID" value="OGLUM03G33940"/>
</dbReference>
<dbReference type="Gramene" id="OGLUM03G33940.1">
    <property type="protein sequence ID" value="OGLUM03G33940.1"/>
    <property type="gene ID" value="OGLUM03G33940"/>
</dbReference>
<name>A0A0D9ZD64_9ORYZ</name>
<keyword evidence="3" id="KW-1133">Transmembrane helix</keyword>
<dbReference type="InterPro" id="IPR001764">
    <property type="entry name" value="Glyco_hydro_3_N"/>
</dbReference>
<accession>A0A0D9ZD64</accession>
<protein>
    <recommendedName>
        <fullName evidence="9">Beta-glucosidase</fullName>
    </recommendedName>
</protein>
<dbReference type="PROSITE" id="PS51257">
    <property type="entry name" value="PROKAR_LIPOPROTEIN"/>
    <property type="match status" value="1"/>
</dbReference>
<evidence type="ECO:0000259" key="5">
    <source>
        <dbReference type="Pfam" id="PF00933"/>
    </source>
</evidence>
<dbReference type="Proteomes" id="UP000026961">
    <property type="component" value="Chromosome 3"/>
</dbReference>
<evidence type="ECO:0000313" key="8">
    <source>
        <dbReference type="Proteomes" id="UP000026961"/>
    </source>
</evidence>
<dbReference type="Pfam" id="PF00933">
    <property type="entry name" value="Glyco_hydro_3"/>
    <property type="match status" value="1"/>
</dbReference>
<keyword evidence="8" id="KW-1185">Reference proteome</keyword>
<evidence type="ECO:0000256" key="2">
    <source>
        <dbReference type="ARBA" id="ARBA00023295"/>
    </source>
</evidence>
<dbReference type="SUPFAM" id="SSF51445">
    <property type="entry name" value="(Trans)glycosidases"/>
    <property type="match status" value="1"/>
</dbReference>
<organism evidence="7">
    <name type="scientific">Oryza glumipatula</name>
    <dbReference type="NCBI Taxonomy" id="40148"/>
    <lineage>
        <taxon>Eukaryota</taxon>
        <taxon>Viridiplantae</taxon>
        <taxon>Streptophyta</taxon>
        <taxon>Embryophyta</taxon>
        <taxon>Tracheophyta</taxon>
        <taxon>Spermatophyta</taxon>
        <taxon>Magnoliopsida</taxon>
        <taxon>Liliopsida</taxon>
        <taxon>Poales</taxon>
        <taxon>Poaceae</taxon>
        <taxon>BOP clade</taxon>
        <taxon>Oryzoideae</taxon>
        <taxon>Oryzeae</taxon>
        <taxon>Oryzinae</taxon>
        <taxon>Oryza</taxon>
    </lineage>
</organism>
<dbReference type="STRING" id="40148.A0A0D9ZD64"/>
<dbReference type="AlphaFoldDB" id="A0A0D9ZD64"/>
<feature type="domain" description="Glycoside hydrolase family 3 C-terminal" evidence="6">
    <location>
        <begin position="549"/>
        <end position="757"/>
    </location>
</feature>
<dbReference type="InterPro" id="IPR036962">
    <property type="entry name" value="Glyco_hydro_3_N_sf"/>
</dbReference>
<dbReference type="InterPro" id="IPR017853">
    <property type="entry name" value="GH"/>
</dbReference>
<keyword evidence="2" id="KW-0326">Glycosidase</keyword>
<dbReference type="PRINTS" id="PR00133">
    <property type="entry name" value="GLHYDRLASE3"/>
</dbReference>
<feature type="domain" description="Glycoside hydrolase family 3 N-terminal" evidence="5">
    <location>
        <begin position="197"/>
        <end position="512"/>
    </location>
</feature>
<feature type="signal peptide" evidence="4">
    <location>
        <begin position="1"/>
        <end position="23"/>
    </location>
</feature>
<dbReference type="InterPro" id="IPR051915">
    <property type="entry name" value="Cellulose_Degrad_GH3"/>
</dbReference>
<dbReference type="Pfam" id="PF01915">
    <property type="entry name" value="Glyco_hydro_3_C"/>
    <property type="match status" value="1"/>
</dbReference>
<dbReference type="InterPro" id="IPR036881">
    <property type="entry name" value="Glyco_hydro_3_C_sf"/>
</dbReference>
<evidence type="ECO:0000259" key="6">
    <source>
        <dbReference type="Pfam" id="PF01915"/>
    </source>
</evidence>
<dbReference type="FunFam" id="3.20.20.300:FF:000003">
    <property type="entry name" value="Beta-D-glucan exohydrolase isoenzyme ExoI"/>
    <property type="match status" value="1"/>
</dbReference>
<dbReference type="SUPFAM" id="SSF52279">
    <property type="entry name" value="Beta-D-glucan exohydrolase, C-terminal domain"/>
    <property type="match status" value="1"/>
</dbReference>
<evidence type="ECO:0000256" key="4">
    <source>
        <dbReference type="SAM" id="SignalP"/>
    </source>
</evidence>
<evidence type="ECO:0000256" key="1">
    <source>
        <dbReference type="ARBA" id="ARBA00022801"/>
    </source>
</evidence>
<feature type="chain" id="PRO_5002352247" description="Beta-glucosidase" evidence="4">
    <location>
        <begin position="24"/>
        <end position="763"/>
    </location>
</feature>